<dbReference type="InterPro" id="IPR036390">
    <property type="entry name" value="WH_DNA-bd_sf"/>
</dbReference>
<dbReference type="SUPFAM" id="SSF46785">
    <property type="entry name" value="Winged helix' DNA-binding domain"/>
    <property type="match status" value="1"/>
</dbReference>
<proteinExistence type="inferred from homology"/>
<dbReference type="SMART" id="SM00415">
    <property type="entry name" value="HSF"/>
    <property type="match status" value="1"/>
</dbReference>
<dbReference type="PANTHER" id="PTHR10015:SF427">
    <property type="entry name" value="HEAT SHOCK FACTOR PROTEIN"/>
    <property type="match status" value="1"/>
</dbReference>
<evidence type="ECO:0000256" key="6">
    <source>
        <dbReference type="ARBA" id="ARBA00023242"/>
    </source>
</evidence>
<dbReference type="PROSITE" id="PS00434">
    <property type="entry name" value="HSF_DOMAIN"/>
    <property type="match status" value="1"/>
</dbReference>
<name>A0AAN9TGG6_9HEMI</name>
<dbReference type="InterPro" id="IPR036388">
    <property type="entry name" value="WH-like_DNA-bd_sf"/>
</dbReference>
<keyword evidence="10" id="KW-1185">Reference proteome</keyword>
<dbReference type="Gene3D" id="1.10.10.10">
    <property type="entry name" value="Winged helix-like DNA-binding domain superfamily/Winged helix DNA-binding domain"/>
    <property type="match status" value="1"/>
</dbReference>
<dbReference type="FunFam" id="1.10.10.10:FF:000027">
    <property type="entry name" value="Heat shock transcription factor 1"/>
    <property type="match status" value="1"/>
</dbReference>
<dbReference type="InterPro" id="IPR000232">
    <property type="entry name" value="HSF_DNA-bd"/>
</dbReference>
<evidence type="ECO:0000256" key="3">
    <source>
        <dbReference type="ARBA" id="ARBA00023015"/>
    </source>
</evidence>
<dbReference type="GO" id="GO:0043565">
    <property type="term" value="F:sequence-specific DNA binding"/>
    <property type="evidence" value="ECO:0007669"/>
    <property type="project" value="InterPro"/>
</dbReference>
<gene>
    <name evidence="9" type="ORF">V9T40_004119</name>
</gene>
<evidence type="ECO:0000313" key="9">
    <source>
        <dbReference type="EMBL" id="KAK7586243.1"/>
    </source>
</evidence>
<comment type="caution">
    <text evidence="9">The sequence shown here is derived from an EMBL/GenBank/DDBJ whole genome shotgun (WGS) entry which is preliminary data.</text>
</comment>
<keyword evidence="3" id="KW-0805">Transcription regulation</keyword>
<comment type="similarity">
    <text evidence="2 7">Belongs to the HSF family.</text>
</comment>
<accession>A0AAN9TGG6</accession>
<dbReference type="GO" id="GO:0005634">
    <property type="term" value="C:nucleus"/>
    <property type="evidence" value="ECO:0007669"/>
    <property type="project" value="UniProtKB-SubCell"/>
</dbReference>
<feature type="domain" description="HSF-type DNA-binding" evidence="8">
    <location>
        <begin position="66"/>
        <end position="90"/>
    </location>
</feature>
<organism evidence="9 10">
    <name type="scientific">Parthenolecanium corni</name>
    <dbReference type="NCBI Taxonomy" id="536013"/>
    <lineage>
        <taxon>Eukaryota</taxon>
        <taxon>Metazoa</taxon>
        <taxon>Ecdysozoa</taxon>
        <taxon>Arthropoda</taxon>
        <taxon>Hexapoda</taxon>
        <taxon>Insecta</taxon>
        <taxon>Pterygota</taxon>
        <taxon>Neoptera</taxon>
        <taxon>Paraneoptera</taxon>
        <taxon>Hemiptera</taxon>
        <taxon>Sternorrhyncha</taxon>
        <taxon>Coccoidea</taxon>
        <taxon>Coccidae</taxon>
        <taxon>Parthenolecanium</taxon>
    </lineage>
</organism>
<evidence type="ECO:0000256" key="2">
    <source>
        <dbReference type="ARBA" id="ARBA00006403"/>
    </source>
</evidence>
<keyword evidence="4" id="KW-0238">DNA-binding</keyword>
<dbReference type="EMBL" id="JBBCAQ010000027">
    <property type="protein sequence ID" value="KAK7586243.1"/>
    <property type="molecule type" value="Genomic_DNA"/>
</dbReference>
<evidence type="ECO:0000313" key="10">
    <source>
        <dbReference type="Proteomes" id="UP001367676"/>
    </source>
</evidence>
<dbReference type="PRINTS" id="PR00056">
    <property type="entry name" value="HSFDOMAIN"/>
</dbReference>
<evidence type="ECO:0000256" key="1">
    <source>
        <dbReference type="ARBA" id="ARBA00004123"/>
    </source>
</evidence>
<sequence>MPLASVKPEDDDRVSVEPSAVAGISAFLGKLWKMVEDPKTDHLISWGKSGNTFVIKNQIDFAKTILPNYYKHNNIASFIRQLNMYGFHKIISTTSGALDSSDNDEIEFTHPCFVRGHPYLLEQIKRKMNNPKENCIKNENGTQFSESIKRVFSDIKNLKGKQEHLGSQLCAVKQENEILWRELSLLRQKHAAQQNVLNKLIRFLVSLAQPSTNHNLVKRRLVPLMLKDAASSSKSKISSYYEGDHVYTVKKREVSSPGPTIHEIHPSDIGENVQIVETHGSDDSNSPIMIEQEIVTSPESSIVNSDISITSPEPVPAALLMPSKKGRKCIQTMYVTPSQQLKPQFLFSSGTPESDDSPEYLVPDKTDNPLLELVHEAEPDENSEYITIVAGDGTEVGSPVPASVLAETVLSSKVNCNNKKKMTASRRRTKKEMATSLSVPKISGIKKIDRKKKPTLSQDNVLSSNEFLFDIDLDNEPMIPIRAPNNLPSDRNVEENSEVFTLEKLAENQANVPITVDDMMSVSPDMMKSKTSESPVKVLSPTSPTLTIPSVNEIVHSPSQNPNLVFNVPESPNTFMQPAKSPTSNVDVHKNISLTKQINECIDNAQNMKIACTDDVPSSAKMYVDDISMQLDTMQTDIDSLKELIQSEGLSLDSNIFYDMLNQDHMNYGAQPDVPPPFHRPEEGKIETPELIANQPFDFDDFLGQNDWSQSVNSLTAADSDYCNLNTPQIERPLDEIQPMFPPPSKKIRSK</sequence>
<comment type="subcellular location">
    <subcellularLocation>
        <location evidence="1">Nucleus</location>
    </subcellularLocation>
</comment>
<keyword evidence="6" id="KW-0539">Nucleus</keyword>
<dbReference type="Proteomes" id="UP001367676">
    <property type="component" value="Unassembled WGS sequence"/>
</dbReference>
<evidence type="ECO:0000259" key="8">
    <source>
        <dbReference type="PROSITE" id="PS00434"/>
    </source>
</evidence>
<protein>
    <recommendedName>
        <fullName evidence="8">HSF-type DNA-binding domain-containing protein</fullName>
    </recommendedName>
</protein>
<evidence type="ECO:0000256" key="4">
    <source>
        <dbReference type="ARBA" id="ARBA00023125"/>
    </source>
</evidence>
<keyword evidence="5" id="KW-0804">Transcription</keyword>
<dbReference type="GO" id="GO:0003700">
    <property type="term" value="F:DNA-binding transcription factor activity"/>
    <property type="evidence" value="ECO:0007669"/>
    <property type="project" value="InterPro"/>
</dbReference>
<dbReference type="Pfam" id="PF00447">
    <property type="entry name" value="HSF_DNA-bind"/>
    <property type="match status" value="1"/>
</dbReference>
<reference evidence="9 10" key="1">
    <citation type="submission" date="2024-03" db="EMBL/GenBank/DDBJ databases">
        <title>Adaptation during the transition from Ophiocordyceps entomopathogen to insect associate is accompanied by gene loss and intensified selection.</title>
        <authorList>
            <person name="Ward C.M."/>
            <person name="Onetto C.A."/>
            <person name="Borneman A.R."/>
        </authorList>
    </citation>
    <scope>NUCLEOTIDE SEQUENCE [LARGE SCALE GENOMIC DNA]</scope>
    <source>
        <strain evidence="9">AWRI1</strain>
        <tissue evidence="9">Single Adult Female</tissue>
    </source>
</reference>
<evidence type="ECO:0000256" key="5">
    <source>
        <dbReference type="ARBA" id="ARBA00023163"/>
    </source>
</evidence>
<evidence type="ECO:0000256" key="7">
    <source>
        <dbReference type="RuleBase" id="RU004020"/>
    </source>
</evidence>
<dbReference type="AlphaFoldDB" id="A0AAN9TGG6"/>
<dbReference type="PANTHER" id="PTHR10015">
    <property type="entry name" value="HEAT SHOCK TRANSCRIPTION FACTOR"/>
    <property type="match status" value="1"/>
</dbReference>